<protein>
    <submittedName>
        <fullName evidence="2">11660_t:CDS:1</fullName>
    </submittedName>
</protein>
<evidence type="ECO:0000313" key="2">
    <source>
        <dbReference type="EMBL" id="CAG8784758.1"/>
    </source>
</evidence>
<evidence type="ECO:0000256" key="1">
    <source>
        <dbReference type="SAM" id="MobiDB-lite"/>
    </source>
</evidence>
<reference evidence="2 3" key="1">
    <citation type="submission" date="2021-06" db="EMBL/GenBank/DDBJ databases">
        <authorList>
            <person name="Kallberg Y."/>
            <person name="Tangrot J."/>
            <person name="Rosling A."/>
        </authorList>
    </citation>
    <scope>NUCLEOTIDE SEQUENCE [LARGE SCALE GENOMIC DNA]</scope>
    <source>
        <strain evidence="2 3">120-4 pot B 10/14</strain>
    </source>
</reference>
<evidence type="ECO:0000313" key="3">
    <source>
        <dbReference type="Proteomes" id="UP000789901"/>
    </source>
</evidence>
<dbReference type="EMBL" id="CAJVQB010017576">
    <property type="protein sequence ID" value="CAG8784758.1"/>
    <property type="molecule type" value="Genomic_DNA"/>
</dbReference>
<accession>A0ABN7VMR4</accession>
<name>A0ABN7VMR4_GIGMA</name>
<comment type="caution">
    <text evidence="2">The sequence shown here is derived from an EMBL/GenBank/DDBJ whole genome shotgun (WGS) entry which is preliminary data.</text>
</comment>
<organism evidence="2 3">
    <name type="scientific">Gigaspora margarita</name>
    <dbReference type="NCBI Taxonomy" id="4874"/>
    <lineage>
        <taxon>Eukaryota</taxon>
        <taxon>Fungi</taxon>
        <taxon>Fungi incertae sedis</taxon>
        <taxon>Mucoromycota</taxon>
        <taxon>Glomeromycotina</taxon>
        <taxon>Glomeromycetes</taxon>
        <taxon>Diversisporales</taxon>
        <taxon>Gigasporaceae</taxon>
        <taxon>Gigaspora</taxon>
    </lineage>
</organism>
<feature type="region of interest" description="Disordered" evidence="1">
    <location>
        <begin position="1"/>
        <end position="42"/>
    </location>
</feature>
<dbReference type="Proteomes" id="UP000789901">
    <property type="component" value="Unassembled WGS sequence"/>
</dbReference>
<sequence>MSISDKLEINEESVPNIEEESFEDEDNSYSSDNTNTQQPLSNKKIVLQVRRAIYNSFEHY</sequence>
<proteinExistence type="predicted"/>
<keyword evidence="3" id="KW-1185">Reference proteome</keyword>
<feature type="compositionally biased region" description="Polar residues" evidence="1">
    <location>
        <begin position="28"/>
        <end position="41"/>
    </location>
</feature>
<gene>
    <name evidence="2" type="ORF">GMARGA_LOCUS20252</name>
</gene>
<feature type="compositionally biased region" description="Acidic residues" evidence="1">
    <location>
        <begin position="17"/>
        <end position="27"/>
    </location>
</feature>